<keyword evidence="2" id="KW-1185">Reference proteome</keyword>
<keyword evidence="1" id="KW-0436">Ligase</keyword>
<evidence type="ECO:0000313" key="2">
    <source>
        <dbReference type="Proteomes" id="UP000004105"/>
    </source>
</evidence>
<dbReference type="HOGENOM" id="CLU_2899482_0_0_4"/>
<protein>
    <submittedName>
        <fullName evidence="1">UDP-N-acetylmuramoylalanine-D-glutamate ligase</fullName>
        <ecNumber evidence="1">6.3.2.9</ecNumber>
    </submittedName>
</protein>
<name>F2BD84_9NEIS</name>
<gene>
    <name evidence="1" type="primary">murD2</name>
    <name evidence="1" type="ORF">HMPREF9123_1690</name>
</gene>
<accession>F2BD84</accession>
<dbReference type="EMBL" id="AFAY01000034">
    <property type="protein sequence ID" value="EGF10619.1"/>
    <property type="molecule type" value="Genomic_DNA"/>
</dbReference>
<dbReference type="AlphaFoldDB" id="F2BD84"/>
<dbReference type="EC" id="6.3.2.9" evidence="1"/>
<proteinExistence type="predicted"/>
<sequence length="62" mass="7173">MADTRETHPRRRLSTQRQHTRFLPFKGRLKIWKLGFSAYAAKVGGVAQPRTRFGLFGKARIC</sequence>
<comment type="caution">
    <text evidence="1">The sequence shown here is derived from an EMBL/GenBank/DDBJ whole genome shotgun (WGS) entry which is preliminary data.</text>
</comment>
<dbReference type="Proteomes" id="UP000004105">
    <property type="component" value="Unassembled WGS sequence"/>
</dbReference>
<reference evidence="1 2" key="1">
    <citation type="submission" date="2011-02" db="EMBL/GenBank/DDBJ databases">
        <authorList>
            <person name="Muzny D."/>
            <person name="Qin X."/>
            <person name="Deng J."/>
            <person name="Jiang H."/>
            <person name="Liu Y."/>
            <person name="Qu J."/>
            <person name="Song X.-Z."/>
            <person name="Zhang L."/>
            <person name="Thornton R."/>
            <person name="Coyle M."/>
            <person name="Francisco L."/>
            <person name="Jackson L."/>
            <person name="Javaid M."/>
            <person name="Korchina V."/>
            <person name="Kovar C."/>
            <person name="Mata R."/>
            <person name="Mathew T."/>
            <person name="Ngo R."/>
            <person name="Nguyen L."/>
            <person name="Nguyen N."/>
            <person name="Okwuonu G."/>
            <person name="Ongeri F."/>
            <person name="Pham C."/>
            <person name="Simmons D."/>
            <person name="Wilczek-Boney K."/>
            <person name="Hale W."/>
            <person name="Jakkamsetti A."/>
            <person name="Pham P."/>
            <person name="Ruth R."/>
            <person name="San Lucas F."/>
            <person name="Warren J."/>
            <person name="Zhang J."/>
            <person name="Zhao Z."/>
            <person name="Zhou C."/>
            <person name="Zhu D."/>
            <person name="Lee S."/>
            <person name="Bess C."/>
            <person name="Blankenburg K."/>
            <person name="Forbes L."/>
            <person name="Fu Q."/>
            <person name="Gubbala S."/>
            <person name="Hirani K."/>
            <person name="Jayaseelan J.C."/>
            <person name="Lara F."/>
            <person name="Munidasa M."/>
            <person name="Palculict T."/>
            <person name="Patil S."/>
            <person name="Pu L.-L."/>
            <person name="Saada N."/>
            <person name="Tang L."/>
            <person name="Weissenberger G."/>
            <person name="Zhu Y."/>
            <person name="Hemphill L."/>
            <person name="Shang Y."/>
            <person name="Youmans B."/>
            <person name="Ayvaz T."/>
            <person name="Ross M."/>
            <person name="Santibanez J."/>
            <person name="Aqrawi P."/>
            <person name="Gross S."/>
            <person name="Joshi V."/>
            <person name="Fowler G."/>
            <person name="Nazareth L."/>
            <person name="Reid J."/>
            <person name="Worley K."/>
            <person name="Petrosino J."/>
            <person name="Highlander S."/>
            <person name="Gibbs R."/>
        </authorList>
    </citation>
    <scope>NUCLEOTIDE SEQUENCE [LARGE SCALE GENOMIC DNA]</scope>
    <source>
        <strain evidence="1 2">ATCC BAA-1200</strain>
    </source>
</reference>
<evidence type="ECO:0000313" key="1">
    <source>
        <dbReference type="EMBL" id="EGF10619.1"/>
    </source>
</evidence>
<dbReference type="GO" id="GO:0008764">
    <property type="term" value="F:UDP-N-acetylmuramoylalanine-D-glutamate ligase activity"/>
    <property type="evidence" value="ECO:0007669"/>
    <property type="project" value="UniProtKB-EC"/>
</dbReference>
<organism evidence="1 2">
    <name type="scientific">Neisseria bacilliformis ATCC BAA-1200</name>
    <dbReference type="NCBI Taxonomy" id="888742"/>
    <lineage>
        <taxon>Bacteria</taxon>
        <taxon>Pseudomonadati</taxon>
        <taxon>Pseudomonadota</taxon>
        <taxon>Betaproteobacteria</taxon>
        <taxon>Neisseriales</taxon>
        <taxon>Neisseriaceae</taxon>
        <taxon>Neisseria</taxon>
    </lineage>
</organism>